<feature type="transmembrane region" description="Helical" evidence="2">
    <location>
        <begin position="39"/>
        <end position="59"/>
    </location>
</feature>
<feature type="region of interest" description="Disordered" evidence="1">
    <location>
        <begin position="66"/>
        <end position="94"/>
    </location>
</feature>
<evidence type="ECO:0000256" key="2">
    <source>
        <dbReference type="SAM" id="Phobius"/>
    </source>
</evidence>
<evidence type="ECO:0000256" key="1">
    <source>
        <dbReference type="SAM" id="MobiDB-lite"/>
    </source>
</evidence>
<protein>
    <submittedName>
        <fullName evidence="3">Uncharacterized protein</fullName>
    </submittedName>
</protein>
<keyword evidence="2" id="KW-0472">Membrane</keyword>
<feature type="transmembrane region" description="Helical" evidence="2">
    <location>
        <begin position="12"/>
        <end position="33"/>
    </location>
</feature>
<organism evidence="3 4">
    <name type="scientific">Allocatelliglobosispora scoriae</name>
    <dbReference type="NCBI Taxonomy" id="643052"/>
    <lineage>
        <taxon>Bacteria</taxon>
        <taxon>Bacillati</taxon>
        <taxon>Actinomycetota</taxon>
        <taxon>Actinomycetes</taxon>
        <taxon>Micromonosporales</taxon>
        <taxon>Micromonosporaceae</taxon>
        <taxon>Allocatelliglobosispora</taxon>
    </lineage>
</organism>
<keyword evidence="2" id="KW-1133">Transmembrane helix</keyword>
<proteinExistence type="predicted"/>
<comment type="caution">
    <text evidence="3">The sequence shown here is derived from an EMBL/GenBank/DDBJ whole genome shotgun (WGS) entry which is preliminary data.</text>
</comment>
<evidence type="ECO:0000313" key="4">
    <source>
        <dbReference type="Proteomes" id="UP000587527"/>
    </source>
</evidence>
<dbReference type="AlphaFoldDB" id="A0A841C423"/>
<feature type="compositionally biased region" description="Basic residues" evidence="1">
    <location>
        <begin position="85"/>
        <end position="94"/>
    </location>
</feature>
<dbReference type="RefSeq" id="WP_184845411.1">
    <property type="nucleotide sequence ID" value="NZ_JACHMN010000003.1"/>
</dbReference>
<dbReference type="EMBL" id="JACHMN010000003">
    <property type="protein sequence ID" value="MBB5873812.1"/>
    <property type="molecule type" value="Genomic_DNA"/>
</dbReference>
<evidence type="ECO:0000313" key="3">
    <source>
        <dbReference type="EMBL" id="MBB5873812.1"/>
    </source>
</evidence>
<keyword evidence="4" id="KW-1185">Reference proteome</keyword>
<keyword evidence="2" id="KW-0812">Transmembrane</keyword>
<reference evidence="3 4" key="1">
    <citation type="submission" date="2020-08" db="EMBL/GenBank/DDBJ databases">
        <title>Sequencing the genomes of 1000 actinobacteria strains.</title>
        <authorList>
            <person name="Klenk H.-P."/>
        </authorList>
    </citation>
    <scope>NUCLEOTIDE SEQUENCE [LARGE SCALE GENOMIC DNA]</scope>
    <source>
        <strain evidence="3 4">DSM 45362</strain>
    </source>
</reference>
<accession>A0A841C423</accession>
<gene>
    <name evidence="3" type="ORF">F4553_007246</name>
</gene>
<name>A0A841C423_9ACTN</name>
<sequence>MSPRPSTVATTVGAVICLGLLTLTLAVFVTAIVQGTGGAGLVVVGALCVFLAGATTLLYRRRARAMAESPAPRQPAPRVAAPRVPSRRPSPRPR</sequence>
<dbReference type="Proteomes" id="UP000587527">
    <property type="component" value="Unassembled WGS sequence"/>
</dbReference>